<evidence type="ECO:0000256" key="7">
    <source>
        <dbReference type="ARBA" id="ARBA00022771"/>
    </source>
</evidence>
<dbReference type="GO" id="GO:0005829">
    <property type="term" value="C:cytosol"/>
    <property type="evidence" value="ECO:0007669"/>
    <property type="project" value="TreeGrafter"/>
</dbReference>
<keyword evidence="7 9" id="KW-0863">Zinc-finger</keyword>
<evidence type="ECO:0000259" key="11">
    <source>
        <dbReference type="PROSITE" id="PS50089"/>
    </source>
</evidence>
<feature type="repeat" description="WD" evidence="10">
    <location>
        <begin position="95"/>
        <end position="137"/>
    </location>
</feature>
<dbReference type="GO" id="GO:0005769">
    <property type="term" value="C:early endosome"/>
    <property type="evidence" value="ECO:0007669"/>
    <property type="project" value="UniProtKB-SubCell"/>
</dbReference>
<dbReference type="Pfam" id="PF01363">
    <property type="entry name" value="FYVE"/>
    <property type="match status" value="1"/>
</dbReference>
<dbReference type="PANTHER" id="PTHR46200:SF1">
    <property type="entry name" value="GATOR COMPLEX PROTEIN WDR24"/>
    <property type="match status" value="1"/>
</dbReference>
<dbReference type="GO" id="GO:0005774">
    <property type="term" value="C:vacuolar membrane"/>
    <property type="evidence" value="ECO:0007669"/>
    <property type="project" value="TreeGrafter"/>
</dbReference>
<gene>
    <name evidence="13" type="ORF">MERGE_000437</name>
</gene>
<feature type="repeat" description="WD" evidence="10">
    <location>
        <begin position="140"/>
        <end position="182"/>
    </location>
</feature>
<dbReference type="InterPro" id="IPR049566">
    <property type="entry name" value="WDR59_RTC1-like_RING_Znf"/>
</dbReference>
<dbReference type="InterPro" id="IPR000306">
    <property type="entry name" value="Znf_FYVE"/>
</dbReference>
<sequence length="986" mass="113351">MKHTFSWRAEGSLLSLAANPDKDRVAVVGREVLKILDVCSGGITGEVHLYAGNRWSPTFSSCDVKWGCAATASTNGSIVLWDLTKPCGHQIDRIITEHLRSVNRLAFNHLTGYWLLSGSQDGNIKLWDLRDRNGSSKYTMHGKAESVRDIQFNPNSVSEFVAAFENGSIQLWDIRKPNIYEHGRHIATGGRDKMIKVWDMFSDSSKPISVIQTMAPVSKIAWRPISSRRSENSIETEISSCSLVSDYKIYIWDIRRPYIPSRVLDKHDNDENYLWSCSKDKTFVQHSVSTADIPLNSIPVISMDWSPLGDLSIVLQNRYSEMNYFNTEYLNSVEDESILRENKKHSRLHYRTNKTLNNIVSQLYKPLHISGTIAIPNLQYHGFTYLAQHYNITTTPNLSVSQACENNANFALNIQKYRTSQTWKILQHLLESREYPIENSAHTNKTNGTDNSTKHDYKNNDDLLFKVSLKKNMSKSKTLLSKSSSIPRRNVDMFLKSDYVGRDFRNNTESVILRQNVLDDGNIFDKNKANANLNDDKHELYNFRNNFEAISQSFDSDYTFSSSGSDFDREKHLKYSDTTNNTLVKPRFTHVDTLENTYPWSLNSLIQNVAEYYNEIGDIQMCATIVLLMSKYMNFDSLKTEKWIGEYIELLQKYRMFITMTEVINASSSLLIRALSQTETSVYIDCYYCQKPIVDQKANNTFSYCKRCRKIPDGCTICDIPVKGRYLWCQSCGHGGHTQCLRNWFMNNDNHYGACPAIACTHHCGFFPDYPISNSFSNSSKIWQPDSDVLLCPFCKRAFSFFHRRHHCRKCGCVVCSSCSSNNWDFSRSFDLKKNSNKQCDSKVLRVCDKCFMQLFEEQSQKKSDSHSLVQKTRISNDEMMECPVCLESFSMIPTLSEREIHIDKCLKNNHYTSESTLIKRRFLSYVLPQSSSLVGTECIICFEEMLPGEKIARLECLCNYHVICIRQWISITTGRGCCPIHMLRS</sequence>
<organism evidence="13 14">
    <name type="scientific">Pneumocystis wakefieldiae</name>
    <dbReference type="NCBI Taxonomy" id="38082"/>
    <lineage>
        <taxon>Eukaryota</taxon>
        <taxon>Fungi</taxon>
        <taxon>Dikarya</taxon>
        <taxon>Ascomycota</taxon>
        <taxon>Taphrinomycotina</taxon>
        <taxon>Pneumocystomycetes</taxon>
        <taxon>Pneumocystaceae</taxon>
        <taxon>Pneumocystis</taxon>
    </lineage>
</organism>
<evidence type="ECO:0000256" key="8">
    <source>
        <dbReference type="ARBA" id="ARBA00022833"/>
    </source>
</evidence>
<dbReference type="PROSITE" id="PS50294">
    <property type="entry name" value="WD_REPEATS_REGION"/>
    <property type="match status" value="1"/>
</dbReference>
<keyword evidence="8" id="KW-0862">Zinc</keyword>
<dbReference type="InterPro" id="IPR036322">
    <property type="entry name" value="WD40_repeat_dom_sf"/>
</dbReference>
<dbReference type="InterPro" id="IPR020472">
    <property type="entry name" value="WD40_PAC1"/>
</dbReference>
<dbReference type="SMART" id="SM00064">
    <property type="entry name" value="FYVE"/>
    <property type="match status" value="1"/>
</dbReference>
<dbReference type="SUPFAM" id="SSF57850">
    <property type="entry name" value="RING/U-box"/>
    <property type="match status" value="1"/>
</dbReference>
<dbReference type="InterPro" id="IPR001841">
    <property type="entry name" value="Znf_RING"/>
</dbReference>
<evidence type="ECO:0000313" key="13">
    <source>
        <dbReference type="EMBL" id="QSL64281.1"/>
    </source>
</evidence>
<dbReference type="PROSITE" id="PS50082">
    <property type="entry name" value="WD_REPEATS_2"/>
    <property type="match status" value="3"/>
</dbReference>
<proteinExistence type="inferred from homology"/>
<dbReference type="CDD" id="cd16693">
    <property type="entry name" value="mRING-H2-C3H3C2_WDR24"/>
    <property type="match status" value="1"/>
</dbReference>
<feature type="repeat" description="WD" evidence="10">
    <location>
        <begin position="183"/>
        <end position="200"/>
    </location>
</feature>
<dbReference type="CDD" id="cd16489">
    <property type="entry name" value="mRING-CH-C4HC2H_ZNRF"/>
    <property type="match status" value="1"/>
</dbReference>
<evidence type="ECO:0000313" key="14">
    <source>
        <dbReference type="Proteomes" id="UP000663699"/>
    </source>
</evidence>
<dbReference type="PROSITE" id="PS50178">
    <property type="entry name" value="ZF_FYVE"/>
    <property type="match status" value="1"/>
</dbReference>
<accession>A0A899FR70</accession>
<dbReference type="EMBL" id="CP054532">
    <property type="protein sequence ID" value="QSL64281.1"/>
    <property type="molecule type" value="Genomic_DNA"/>
</dbReference>
<dbReference type="AlphaFoldDB" id="A0A899FR70"/>
<dbReference type="InterPro" id="IPR019775">
    <property type="entry name" value="WD40_repeat_CS"/>
</dbReference>
<comment type="subcellular location">
    <subcellularLocation>
        <location evidence="1">Early endosome</location>
    </subcellularLocation>
</comment>
<dbReference type="PROSITE" id="PS50089">
    <property type="entry name" value="ZF_RING_2"/>
    <property type="match status" value="2"/>
</dbReference>
<name>A0A899FR70_9ASCO</name>
<dbReference type="Pfam" id="PF17120">
    <property type="entry name" value="zf-RING_16"/>
    <property type="match status" value="1"/>
</dbReference>
<comment type="similarity">
    <text evidence="2">Belongs to the WD repeat RTC1 family.</text>
</comment>
<dbReference type="SMART" id="SM00320">
    <property type="entry name" value="WD40"/>
    <property type="match status" value="4"/>
</dbReference>
<dbReference type="InterPro" id="IPR037590">
    <property type="entry name" value="WDR24"/>
</dbReference>
<dbReference type="Proteomes" id="UP000663699">
    <property type="component" value="Chromosome 1"/>
</dbReference>
<evidence type="ECO:0000256" key="10">
    <source>
        <dbReference type="PROSITE-ProRule" id="PRU00221"/>
    </source>
</evidence>
<evidence type="ECO:0000256" key="3">
    <source>
        <dbReference type="ARBA" id="ARBA00015098"/>
    </source>
</evidence>
<dbReference type="InterPro" id="IPR013083">
    <property type="entry name" value="Znf_RING/FYVE/PHD"/>
</dbReference>
<dbReference type="InterPro" id="IPR001680">
    <property type="entry name" value="WD40_rpt"/>
</dbReference>
<dbReference type="Gene3D" id="3.30.40.10">
    <property type="entry name" value="Zinc/RING finger domain, C3HC4 (zinc finger)"/>
    <property type="match status" value="2"/>
</dbReference>
<dbReference type="InterPro" id="IPR015943">
    <property type="entry name" value="WD40/YVTN_repeat-like_dom_sf"/>
</dbReference>
<evidence type="ECO:0000256" key="1">
    <source>
        <dbReference type="ARBA" id="ARBA00004412"/>
    </source>
</evidence>
<dbReference type="Gene3D" id="2.130.10.10">
    <property type="entry name" value="YVTN repeat-like/Quinoprotein amine dehydrogenase"/>
    <property type="match status" value="2"/>
</dbReference>
<dbReference type="PROSITE" id="PS00678">
    <property type="entry name" value="WD_REPEATS_1"/>
    <property type="match status" value="1"/>
</dbReference>
<dbReference type="Pfam" id="PF00400">
    <property type="entry name" value="WD40"/>
    <property type="match status" value="3"/>
</dbReference>
<keyword evidence="6" id="KW-0677">Repeat</keyword>
<dbReference type="InterPro" id="IPR011011">
    <property type="entry name" value="Znf_FYVE_PHD"/>
</dbReference>
<dbReference type="PANTHER" id="PTHR46200">
    <property type="entry name" value="GATOR COMPLEX PROTEIN WDR24"/>
    <property type="match status" value="1"/>
</dbReference>
<feature type="domain" description="FYVE-type" evidence="12">
    <location>
        <begin position="786"/>
        <end position="856"/>
    </location>
</feature>
<keyword evidence="5" id="KW-0479">Metal-binding</keyword>
<evidence type="ECO:0000256" key="5">
    <source>
        <dbReference type="ARBA" id="ARBA00022723"/>
    </source>
</evidence>
<dbReference type="SUPFAM" id="SSF57903">
    <property type="entry name" value="FYVE/PHD zinc finger"/>
    <property type="match status" value="1"/>
</dbReference>
<dbReference type="OrthoDB" id="60955at2759"/>
<keyword evidence="14" id="KW-1185">Reference proteome</keyword>
<reference evidence="13" key="1">
    <citation type="submission" date="2020-06" db="EMBL/GenBank/DDBJ databases">
        <title>Genomes of multiple members of Pneumocystis genus reveal paths to human pathogen Pneumocystis jirovecii.</title>
        <authorList>
            <person name="Cisse O.H."/>
            <person name="Ma L."/>
            <person name="Dekker J."/>
            <person name="Khil P."/>
            <person name="Jo J."/>
            <person name="Brenchley J."/>
            <person name="Blair R."/>
            <person name="Pahar B."/>
            <person name="Chabe M."/>
            <person name="Van Rompay K.A."/>
            <person name="Keesler R."/>
            <person name="Sukura A."/>
            <person name="Hirsch V."/>
            <person name="Kutty G."/>
            <person name="Liu Y."/>
            <person name="Peng L."/>
            <person name="Chen J."/>
            <person name="Song J."/>
            <person name="Weissenbacher-Lang C."/>
            <person name="Xu J."/>
            <person name="Upham N.S."/>
            <person name="Stajich J.E."/>
            <person name="Cuomo C.A."/>
            <person name="Cushion M.T."/>
            <person name="Kovacs J.A."/>
        </authorList>
    </citation>
    <scope>NUCLEOTIDE SEQUENCE</scope>
    <source>
        <strain evidence="13">2A</strain>
    </source>
</reference>
<feature type="domain" description="RING-type" evidence="11">
    <location>
        <begin position="939"/>
        <end position="982"/>
    </location>
</feature>
<evidence type="ECO:0000256" key="9">
    <source>
        <dbReference type="PROSITE-ProRule" id="PRU00175"/>
    </source>
</evidence>
<evidence type="ECO:0000259" key="12">
    <source>
        <dbReference type="PROSITE" id="PS50178"/>
    </source>
</evidence>
<dbReference type="InterPro" id="IPR017455">
    <property type="entry name" value="Znf_FYVE-rel"/>
</dbReference>
<keyword evidence="4 10" id="KW-0853">WD repeat</keyword>
<dbReference type="SMART" id="SM00184">
    <property type="entry name" value="RING"/>
    <property type="match status" value="3"/>
</dbReference>
<evidence type="ECO:0000256" key="2">
    <source>
        <dbReference type="ARBA" id="ARBA00008863"/>
    </source>
</evidence>
<dbReference type="GO" id="GO:0061700">
    <property type="term" value="C:GATOR2 complex"/>
    <property type="evidence" value="ECO:0007669"/>
    <property type="project" value="TreeGrafter"/>
</dbReference>
<dbReference type="GO" id="GO:0016239">
    <property type="term" value="P:positive regulation of macroautophagy"/>
    <property type="evidence" value="ECO:0007669"/>
    <property type="project" value="TreeGrafter"/>
</dbReference>
<evidence type="ECO:0000256" key="6">
    <source>
        <dbReference type="ARBA" id="ARBA00022737"/>
    </source>
</evidence>
<evidence type="ECO:0000256" key="4">
    <source>
        <dbReference type="ARBA" id="ARBA00022574"/>
    </source>
</evidence>
<dbReference type="PRINTS" id="PR00320">
    <property type="entry name" value="GPROTEINBRPT"/>
</dbReference>
<dbReference type="GO" id="GO:1904263">
    <property type="term" value="P:positive regulation of TORC1 signaling"/>
    <property type="evidence" value="ECO:0007669"/>
    <property type="project" value="TreeGrafter"/>
</dbReference>
<feature type="domain" description="RING-type" evidence="11">
    <location>
        <begin position="715"/>
        <end position="756"/>
    </location>
</feature>
<dbReference type="GO" id="GO:0008270">
    <property type="term" value="F:zinc ion binding"/>
    <property type="evidence" value="ECO:0007669"/>
    <property type="project" value="UniProtKB-KW"/>
</dbReference>
<dbReference type="SUPFAM" id="SSF50978">
    <property type="entry name" value="WD40 repeat-like"/>
    <property type="match status" value="1"/>
</dbReference>
<protein>
    <recommendedName>
        <fullName evidence="3">Restriction of telomere capping protein 1</fullName>
    </recommendedName>
</protein>